<dbReference type="InterPro" id="IPR006311">
    <property type="entry name" value="TAT_signal"/>
</dbReference>
<reference evidence="1" key="1">
    <citation type="submission" date="2011-09" db="EMBL/GenBank/DDBJ databases">
        <title>Complete sequence of chromosome of Thioflavicoccus mobilis 8321.</title>
        <authorList>
            <consortium name="US DOE Joint Genome Institute"/>
            <person name="Lucas S."/>
            <person name="Han J."/>
            <person name="Lapidus A."/>
            <person name="Cheng J.-F."/>
            <person name="Goodwin L."/>
            <person name="Pitluck S."/>
            <person name="Peters L."/>
            <person name="Ovchinnikova G."/>
            <person name="Lu M."/>
            <person name="Detter J.C."/>
            <person name="Han C."/>
            <person name="Tapia R."/>
            <person name="Land M."/>
            <person name="Hauser L."/>
            <person name="Kyrpides N."/>
            <person name="Ivanova N."/>
            <person name="Pagani I."/>
            <person name="Vogl K."/>
            <person name="Liu Z."/>
            <person name="Imhoff J."/>
            <person name="Thiel V."/>
            <person name="Frigaard N.-U."/>
            <person name="Bryant D."/>
            <person name="Woyke T."/>
        </authorList>
    </citation>
    <scope>NUCLEOTIDE SEQUENCE [LARGE SCALE GENOMIC DNA]</scope>
    <source>
        <strain evidence="1">8321</strain>
    </source>
</reference>
<dbReference type="STRING" id="765912.Thimo_2586"/>
<evidence type="ECO:0000313" key="2">
    <source>
        <dbReference type="Proteomes" id="UP000010816"/>
    </source>
</evidence>
<dbReference type="PROSITE" id="PS51318">
    <property type="entry name" value="TAT"/>
    <property type="match status" value="1"/>
</dbReference>
<gene>
    <name evidence="1" type="ORF">Thimo_2586</name>
</gene>
<dbReference type="RefSeq" id="WP_015281443.1">
    <property type="nucleotide sequence ID" value="NC_019940.1"/>
</dbReference>
<name>L0H0Z8_9GAMM</name>
<dbReference type="eggNOG" id="ENOG50339H9">
    <property type="taxonomic scope" value="Bacteria"/>
</dbReference>
<organism evidence="1 2">
    <name type="scientific">Thioflavicoccus mobilis 8321</name>
    <dbReference type="NCBI Taxonomy" id="765912"/>
    <lineage>
        <taxon>Bacteria</taxon>
        <taxon>Pseudomonadati</taxon>
        <taxon>Pseudomonadota</taxon>
        <taxon>Gammaproteobacteria</taxon>
        <taxon>Chromatiales</taxon>
        <taxon>Chromatiaceae</taxon>
        <taxon>Thioflavicoccus</taxon>
    </lineage>
</organism>
<dbReference type="HOGENOM" id="CLU_131003_0_0_6"/>
<accession>L0H0Z8</accession>
<dbReference type="KEGG" id="tmb:Thimo_2586"/>
<proteinExistence type="predicted"/>
<dbReference type="EMBL" id="CP003051">
    <property type="protein sequence ID" value="AGA91310.1"/>
    <property type="molecule type" value="Genomic_DNA"/>
</dbReference>
<dbReference type="Proteomes" id="UP000010816">
    <property type="component" value="Chromosome"/>
</dbReference>
<keyword evidence="2" id="KW-1185">Reference proteome</keyword>
<protein>
    <submittedName>
        <fullName evidence="1">Uncharacterized protein</fullName>
    </submittedName>
</protein>
<evidence type="ECO:0000313" key="1">
    <source>
        <dbReference type="EMBL" id="AGA91310.1"/>
    </source>
</evidence>
<sequence>MDAGRRLLIKSIVATGVAVAGLPLARAVPGAAATASGQSLGLIPLVGGARHDAAFLAGVRAGLAGGRHRPVSPHCLHCLDLGSFQRLEVLLREARPALIVGLLDDAAAVLAQDRVRAAGGRFLRSAHHRFAVAPAADRWAWGIGYALANAGAAPPAPAGAAEVGGHAFVSFSCLI</sequence>
<dbReference type="AlphaFoldDB" id="L0H0Z8"/>